<dbReference type="InterPro" id="IPR036265">
    <property type="entry name" value="HIT-like_sf"/>
</dbReference>
<dbReference type="PIRSF" id="PIRSF000714">
    <property type="entry name" value="HIT"/>
    <property type="match status" value="1"/>
</dbReference>
<name>A0A291P312_9GAMM</name>
<dbReference type="PROSITE" id="PS51084">
    <property type="entry name" value="HIT_2"/>
    <property type="match status" value="1"/>
</dbReference>
<dbReference type="InterPro" id="IPR026026">
    <property type="entry name" value="HIT_Hint"/>
</dbReference>
<keyword evidence="4" id="KW-1185">Reference proteome</keyword>
<dbReference type="SUPFAM" id="SSF54197">
    <property type="entry name" value="HIT-like"/>
    <property type="match status" value="1"/>
</dbReference>
<keyword evidence="3" id="KW-0378">Hydrolase</keyword>
<dbReference type="Gene3D" id="3.30.428.10">
    <property type="entry name" value="HIT-like"/>
    <property type="match status" value="1"/>
</dbReference>
<dbReference type="GO" id="GO:0016787">
    <property type="term" value="F:hydrolase activity"/>
    <property type="evidence" value="ECO:0007669"/>
    <property type="project" value="UniProtKB-KW"/>
</dbReference>
<dbReference type="RefSeq" id="WP_097787834.1">
    <property type="nucleotide sequence ID" value="NZ_BAAADT010000008.1"/>
</dbReference>
<feature type="domain" description="HIT" evidence="2">
    <location>
        <begin position="36"/>
        <end position="105"/>
    </location>
</feature>
<dbReference type="AlphaFoldDB" id="A0A291P312"/>
<dbReference type="EMBL" id="CP021435">
    <property type="protein sequence ID" value="ATJ81271.1"/>
    <property type="molecule type" value="Genomic_DNA"/>
</dbReference>
<comment type="caution">
    <text evidence="1">Lacks conserved residue(s) required for the propagation of feature annotation.</text>
</comment>
<organism evidence="3 4">
    <name type="scientific">Halomonas beimenensis</name>
    <dbReference type="NCBI Taxonomy" id="475662"/>
    <lineage>
        <taxon>Bacteria</taxon>
        <taxon>Pseudomonadati</taxon>
        <taxon>Pseudomonadota</taxon>
        <taxon>Gammaproteobacteria</taxon>
        <taxon>Oceanospirillales</taxon>
        <taxon>Halomonadaceae</taxon>
        <taxon>Halomonas</taxon>
    </lineage>
</organism>
<dbReference type="OrthoDB" id="9799145at2"/>
<gene>
    <name evidence="3" type="ORF">BEI_0284</name>
</gene>
<accession>A0A291P312</accession>
<dbReference type="Pfam" id="PF01230">
    <property type="entry name" value="HIT"/>
    <property type="match status" value="1"/>
</dbReference>
<dbReference type="KEGG" id="hbe:BEI_0284"/>
<sequence>MPEFTPDPRLEADSYPITELPLCQLRLMNDARYPWLVLIPRRPGVVEVYDLAEHDQRQLWREATLLGQALKGNLGGDKLNIATLGNLVPQLHVHVILRREGDAAWPGPVWGQGRAEAYDLDALADSRDRILALVEGLDGLEDE</sequence>
<protein>
    <submittedName>
        <fullName evidence="3">Diadenosine tetraphosphate (Ap4A) hydrolase and other HIT family hydrolase</fullName>
    </submittedName>
</protein>
<proteinExistence type="predicted"/>
<dbReference type="Proteomes" id="UP000219993">
    <property type="component" value="Chromosome"/>
</dbReference>
<evidence type="ECO:0000256" key="1">
    <source>
        <dbReference type="PROSITE-ProRule" id="PRU00464"/>
    </source>
</evidence>
<evidence type="ECO:0000313" key="4">
    <source>
        <dbReference type="Proteomes" id="UP000219993"/>
    </source>
</evidence>
<dbReference type="InterPro" id="IPR011146">
    <property type="entry name" value="HIT-like"/>
</dbReference>
<evidence type="ECO:0000313" key="3">
    <source>
        <dbReference type="EMBL" id="ATJ81271.1"/>
    </source>
</evidence>
<reference evidence="3 4" key="1">
    <citation type="journal article" date="2017" name="Sci. Rep.">
        <title>Revealing the Saline Adaptation Strategies of the Halophilic Bacterium Halomonas beimenensis through High-throughput Omics and Transposon Mutagenesis Approaches.</title>
        <authorList>
            <person name="Chen Y.H."/>
            <person name="Lin S.S."/>
            <person name="Shyu Y.T."/>
        </authorList>
    </citation>
    <scope>NUCLEOTIDE SEQUENCE [LARGE SCALE GENOMIC DNA]</scope>
    <source>
        <strain evidence="3 4">NTU-111</strain>
    </source>
</reference>
<evidence type="ECO:0000259" key="2">
    <source>
        <dbReference type="PROSITE" id="PS51084"/>
    </source>
</evidence>